<accession>A0ABY4IRM9</accession>
<name>A0ABY4IRM9_9MICO</name>
<proteinExistence type="predicted"/>
<keyword evidence="2" id="KW-1185">Reference proteome</keyword>
<dbReference type="Gene3D" id="1.25.10.10">
    <property type="entry name" value="Leucine-rich Repeat Variant"/>
    <property type="match status" value="1"/>
</dbReference>
<organism evidence="1 2">
    <name type="scientific">Microbacterium galbinum</name>
    <dbReference type="NCBI Taxonomy" id="2851646"/>
    <lineage>
        <taxon>Bacteria</taxon>
        <taxon>Bacillati</taxon>
        <taxon>Actinomycetota</taxon>
        <taxon>Actinomycetes</taxon>
        <taxon>Micrococcales</taxon>
        <taxon>Microbacteriaceae</taxon>
        <taxon>Microbacterium</taxon>
    </lineage>
</organism>
<protein>
    <submittedName>
        <fullName evidence="1">HEAT repeat domain-containing protein</fullName>
    </submittedName>
</protein>
<sequence>MTDDVEWETRLRALPSTEWPDFLTAHSGLPGPRANLALVSAVARTAEPAVIAELEKTDDEFAMMCVAASRGARSDDADVLRRQRGHAEDQRWRVREGAVIGLQLLGDRDIAALLSIVKSWAEETDPLLQRAAVAAICEPRLLRDPRTVGDALGICATTTAHFVTWPSERRRAPDVRVLRQTLGYCWSVVVAADPDIALDAFLGLDPDHPDVGWIVAQNLRKSRLSRILRDRGEGVAR</sequence>
<evidence type="ECO:0000313" key="1">
    <source>
        <dbReference type="EMBL" id="UPL14712.1"/>
    </source>
</evidence>
<dbReference type="EMBL" id="CP078077">
    <property type="protein sequence ID" value="UPL14712.1"/>
    <property type="molecule type" value="Genomic_DNA"/>
</dbReference>
<dbReference type="InterPro" id="IPR011989">
    <property type="entry name" value="ARM-like"/>
</dbReference>
<gene>
    <name evidence="1" type="ORF">KV396_09570</name>
</gene>
<reference evidence="1 2" key="1">
    <citation type="submission" date="2021-06" db="EMBL/GenBank/DDBJ databases">
        <title>Genome-based taxonomic framework of Microbacterium strains isolated from marine environment, the description of four new species and reclassification of four preexisting species.</title>
        <authorList>
            <person name="Lee S.D."/>
            <person name="Kim S.-M."/>
            <person name="Byeon Y.-S."/>
            <person name="Yang H.L."/>
            <person name="Kim I.S."/>
        </authorList>
    </citation>
    <scope>NUCLEOTIDE SEQUENCE [LARGE SCALE GENOMIC DNA]</scope>
    <source>
        <strain evidence="1 2">SSW1-36</strain>
    </source>
</reference>
<dbReference type="Proteomes" id="UP000831963">
    <property type="component" value="Chromosome"/>
</dbReference>
<dbReference type="RefSeq" id="WP_247955566.1">
    <property type="nucleotide sequence ID" value="NZ_CP078077.1"/>
</dbReference>
<evidence type="ECO:0000313" key="2">
    <source>
        <dbReference type="Proteomes" id="UP000831963"/>
    </source>
</evidence>